<dbReference type="InParanoid" id="A0A423XK41"/>
<evidence type="ECO:0008006" key="4">
    <source>
        <dbReference type="Google" id="ProtNLM"/>
    </source>
</evidence>
<dbReference type="Gene3D" id="3.90.280.10">
    <property type="entry name" value="PEBP-like"/>
    <property type="match status" value="1"/>
</dbReference>
<dbReference type="EMBL" id="LKEB01000004">
    <property type="protein sequence ID" value="ROW16693.1"/>
    <property type="molecule type" value="Genomic_DNA"/>
</dbReference>
<dbReference type="GO" id="GO:0005543">
    <property type="term" value="F:phospholipid binding"/>
    <property type="evidence" value="ECO:0007669"/>
    <property type="project" value="TreeGrafter"/>
</dbReference>
<feature type="signal peptide" evidence="1">
    <location>
        <begin position="1"/>
        <end position="21"/>
    </location>
</feature>
<dbReference type="InterPro" id="IPR035810">
    <property type="entry name" value="PEBP_euk"/>
</dbReference>
<evidence type="ECO:0000313" key="3">
    <source>
        <dbReference type="Proteomes" id="UP000285146"/>
    </source>
</evidence>
<dbReference type="AlphaFoldDB" id="A0A423XK41"/>
<dbReference type="GO" id="GO:0030414">
    <property type="term" value="F:peptidase inhibitor activity"/>
    <property type="evidence" value="ECO:0007669"/>
    <property type="project" value="TreeGrafter"/>
</dbReference>
<protein>
    <recommendedName>
        <fullName evidence="4">Phosphatidylethanolamine-binding protein</fullName>
    </recommendedName>
</protein>
<organism evidence="2 3">
    <name type="scientific">Cytospora leucostoma</name>
    <dbReference type="NCBI Taxonomy" id="1230097"/>
    <lineage>
        <taxon>Eukaryota</taxon>
        <taxon>Fungi</taxon>
        <taxon>Dikarya</taxon>
        <taxon>Ascomycota</taxon>
        <taxon>Pezizomycotina</taxon>
        <taxon>Sordariomycetes</taxon>
        <taxon>Sordariomycetidae</taxon>
        <taxon>Diaporthales</taxon>
        <taxon>Cytosporaceae</taxon>
        <taxon>Cytospora</taxon>
    </lineage>
</organism>
<evidence type="ECO:0000313" key="2">
    <source>
        <dbReference type="EMBL" id="ROW16693.1"/>
    </source>
</evidence>
<dbReference type="SUPFAM" id="SSF49777">
    <property type="entry name" value="PEBP-like"/>
    <property type="match status" value="1"/>
</dbReference>
<dbReference type="STRING" id="1230097.A0A423XK41"/>
<dbReference type="PANTHER" id="PTHR11362">
    <property type="entry name" value="PHOSPHATIDYLETHANOLAMINE-BINDING PROTEIN"/>
    <property type="match status" value="1"/>
</dbReference>
<keyword evidence="3" id="KW-1185">Reference proteome</keyword>
<dbReference type="InterPro" id="IPR008914">
    <property type="entry name" value="PEBP"/>
</dbReference>
<sequence length="262" mass="29464">MIQIRLLFVLAACRFLETALALPDDAAQYTLLSQGHYKHELVEVTDAPKRNTTQVLTSFLDLKKLRSYPPLVQVIDDDFLPSLLLDVNWTSSDYATLGNTLKPKKLQDEPSITLIRPPTPRAVCYSATNLTYTVTLTDPDAPSRHDPKWSEFLHWIATGLVVSDTTGTSCLSRHTLSLTDLKDLVPYHAPSPPKKTGKHRYVLLVFAPENGTTGPLHLTKPDGRKHWGYDYHGERVGVRKWAAENRLIPVAANFVYAQHKKQ</sequence>
<dbReference type="CDD" id="cd00866">
    <property type="entry name" value="PEBP_euk"/>
    <property type="match status" value="1"/>
</dbReference>
<accession>A0A423XK41</accession>
<name>A0A423XK41_9PEZI</name>
<gene>
    <name evidence="2" type="ORF">VPNG_01684</name>
</gene>
<dbReference type="Proteomes" id="UP000285146">
    <property type="component" value="Unassembled WGS sequence"/>
</dbReference>
<feature type="chain" id="PRO_5019041240" description="Phosphatidylethanolamine-binding protein" evidence="1">
    <location>
        <begin position="22"/>
        <end position="262"/>
    </location>
</feature>
<dbReference type="OrthoDB" id="2506647at2759"/>
<reference evidence="2 3" key="1">
    <citation type="submission" date="2015-09" db="EMBL/GenBank/DDBJ databases">
        <title>Host preference determinants of Valsa canker pathogens revealed by comparative genomics.</title>
        <authorList>
            <person name="Yin Z."/>
            <person name="Huang L."/>
        </authorList>
    </citation>
    <scope>NUCLEOTIDE SEQUENCE [LARGE SCALE GENOMIC DNA]</scope>
    <source>
        <strain evidence="2 3">SXYLt</strain>
    </source>
</reference>
<dbReference type="Pfam" id="PF01161">
    <property type="entry name" value="PBP"/>
    <property type="match status" value="1"/>
</dbReference>
<dbReference type="PANTHER" id="PTHR11362:SF148">
    <property type="entry name" value="CARBOXYPEPTIDASE Y INHIBITOR"/>
    <property type="match status" value="1"/>
</dbReference>
<dbReference type="GO" id="GO:0030162">
    <property type="term" value="P:regulation of proteolysis"/>
    <property type="evidence" value="ECO:0007669"/>
    <property type="project" value="TreeGrafter"/>
</dbReference>
<proteinExistence type="predicted"/>
<dbReference type="FunCoup" id="A0A423XK41">
    <property type="interactions" value="1335"/>
</dbReference>
<comment type="caution">
    <text evidence="2">The sequence shown here is derived from an EMBL/GenBank/DDBJ whole genome shotgun (WGS) entry which is preliminary data.</text>
</comment>
<dbReference type="InterPro" id="IPR036610">
    <property type="entry name" value="PEBP-like_sf"/>
</dbReference>
<evidence type="ECO:0000256" key="1">
    <source>
        <dbReference type="SAM" id="SignalP"/>
    </source>
</evidence>
<dbReference type="GO" id="GO:0046578">
    <property type="term" value="P:regulation of Ras protein signal transduction"/>
    <property type="evidence" value="ECO:0007669"/>
    <property type="project" value="TreeGrafter"/>
</dbReference>
<keyword evidence="1" id="KW-0732">Signal</keyword>